<dbReference type="Gene3D" id="1.10.287.1060">
    <property type="entry name" value="ESAT-6-like"/>
    <property type="match status" value="1"/>
</dbReference>
<dbReference type="InterPro" id="IPR010310">
    <property type="entry name" value="T7SS_ESAT-6-like"/>
</dbReference>
<dbReference type="Proteomes" id="UP001500603">
    <property type="component" value="Unassembled WGS sequence"/>
</dbReference>
<dbReference type="EMBL" id="BAABJM010000008">
    <property type="protein sequence ID" value="GAA5067189.1"/>
    <property type="molecule type" value="Genomic_DNA"/>
</dbReference>
<gene>
    <name evidence="1" type="ORF">GCM10023318_56040</name>
</gene>
<sequence>MADVYADHVGADQAKGDMANAVEGMRFTLKAITDEVHAAKGWSGDARTAFMAASASWDEEAQKLNALLDRITEQVGAGTAQFKRTDAEGEDEFNYIRI</sequence>
<reference evidence="2" key="1">
    <citation type="journal article" date="2019" name="Int. J. Syst. Evol. Microbiol.">
        <title>The Global Catalogue of Microorganisms (GCM) 10K type strain sequencing project: providing services to taxonomists for standard genome sequencing and annotation.</title>
        <authorList>
            <consortium name="The Broad Institute Genomics Platform"/>
            <consortium name="The Broad Institute Genome Sequencing Center for Infectious Disease"/>
            <person name="Wu L."/>
            <person name="Ma J."/>
        </authorList>
    </citation>
    <scope>NUCLEOTIDE SEQUENCE [LARGE SCALE GENOMIC DNA]</scope>
    <source>
        <strain evidence="2">JCM 18298</strain>
    </source>
</reference>
<protein>
    <recommendedName>
        <fullName evidence="3">ESAT-6-like protein</fullName>
    </recommendedName>
</protein>
<dbReference type="RefSeq" id="WP_345499239.1">
    <property type="nucleotide sequence ID" value="NZ_BAABJM010000008.1"/>
</dbReference>
<name>A0ABP9L1E4_9NOCA</name>
<dbReference type="InterPro" id="IPR036689">
    <property type="entry name" value="ESAT-6-like_sf"/>
</dbReference>
<accession>A0ABP9L1E4</accession>
<evidence type="ECO:0000313" key="1">
    <source>
        <dbReference type="EMBL" id="GAA5067189.1"/>
    </source>
</evidence>
<keyword evidence="2" id="KW-1185">Reference proteome</keyword>
<proteinExistence type="predicted"/>
<comment type="caution">
    <text evidence="1">The sequence shown here is derived from an EMBL/GenBank/DDBJ whole genome shotgun (WGS) entry which is preliminary data.</text>
</comment>
<dbReference type="SUPFAM" id="SSF140453">
    <property type="entry name" value="EsxAB dimer-like"/>
    <property type="match status" value="1"/>
</dbReference>
<evidence type="ECO:0008006" key="3">
    <source>
        <dbReference type="Google" id="ProtNLM"/>
    </source>
</evidence>
<evidence type="ECO:0000313" key="2">
    <source>
        <dbReference type="Proteomes" id="UP001500603"/>
    </source>
</evidence>
<organism evidence="1 2">
    <name type="scientific">Nocardia callitridis</name>
    <dbReference type="NCBI Taxonomy" id="648753"/>
    <lineage>
        <taxon>Bacteria</taxon>
        <taxon>Bacillati</taxon>
        <taxon>Actinomycetota</taxon>
        <taxon>Actinomycetes</taxon>
        <taxon>Mycobacteriales</taxon>
        <taxon>Nocardiaceae</taxon>
        <taxon>Nocardia</taxon>
    </lineage>
</organism>
<dbReference type="Pfam" id="PF06013">
    <property type="entry name" value="WXG100"/>
    <property type="match status" value="1"/>
</dbReference>